<dbReference type="GO" id="GO:0006357">
    <property type="term" value="P:regulation of transcription by RNA polymerase II"/>
    <property type="evidence" value="ECO:0007669"/>
    <property type="project" value="InterPro"/>
</dbReference>
<evidence type="ECO:0000259" key="8">
    <source>
        <dbReference type="SMART" id="SM00568"/>
    </source>
</evidence>
<evidence type="ECO:0000256" key="5">
    <source>
        <dbReference type="ARBA" id="ARBA00023242"/>
    </source>
</evidence>
<evidence type="ECO:0000256" key="6">
    <source>
        <dbReference type="SAM" id="Coils"/>
    </source>
</evidence>
<name>A0A3Q7FXK5_SOLLC</name>
<feature type="region of interest" description="Disordered" evidence="7">
    <location>
        <begin position="368"/>
        <end position="443"/>
    </location>
</feature>
<dbReference type="Gramene" id="Solyc04g014250.3.1">
    <property type="protein sequence ID" value="Solyc04g014250.3.1"/>
    <property type="gene ID" value="Solyc04g014250.3"/>
</dbReference>
<dbReference type="InterPro" id="IPR011993">
    <property type="entry name" value="PH-like_dom_sf"/>
</dbReference>
<dbReference type="Proteomes" id="UP000004994">
    <property type="component" value="Chromosome 4"/>
</dbReference>
<dbReference type="PaxDb" id="4081-Solyc04g014240.1.1"/>
<accession>A0A3Q7FXK5</accession>
<feature type="domain" description="GRAM" evidence="8">
    <location>
        <begin position="526"/>
        <end position="603"/>
    </location>
</feature>
<dbReference type="FunCoup" id="A0A3Q7FXK5">
    <property type="interactions" value="1498"/>
</dbReference>
<feature type="compositionally biased region" description="Polar residues" evidence="7">
    <location>
        <begin position="392"/>
        <end position="422"/>
    </location>
</feature>
<keyword evidence="3" id="KW-0805">Transcription regulation</keyword>
<dbReference type="STRING" id="4081.A0A3Q7FXK5"/>
<dbReference type="CDD" id="cd13222">
    <property type="entry name" value="PH-GRAM_GEM"/>
    <property type="match status" value="1"/>
</dbReference>
<feature type="compositionally biased region" description="Polar residues" evidence="7">
    <location>
        <begin position="23"/>
        <end position="35"/>
    </location>
</feature>
<dbReference type="Pfam" id="PF10018">
    <property type="entry name" value="Med4"/>
    <property type="match status" value="1"/>
</dbReference>
<evidence type="ECO:0000313" key="9">
    <source>
        <dbReference type="EnsemblPlants" id="Solyc04g014250.3.1"/>
    </source>
</evidence>
<dbReference type="EnsemblPlants" id="Solyc04g014250.3.1">
    <property type="protein sequence ID" value="Solyc04g014250.3.1"/>
    <property type="gene ID" value="Solyc04g014250.3"/>
</dbReference>
<feature type="compositionally biased region" description="Basic and acidic residues" evidence="7">
    <location>
        <begin position="381"/>
        <end position="391"/>
    </location>
</feature>
<dbReference type="GO" id="GO:0016592">
    <property type="term" value="C:mediator complex"/>
    <property type="evidence" value="ECO:0007669"/>
    <property type="project" value="InterPro"/>
</dbReference>
<reference evidence="9" key="1">
    <citation type="journal article" date="2012" name="Nature">
        <title>The tomato genome sequence provides insights into fleshy fruit evolution.</title>
        <authorList>
            <consortium name="Tomato Genome Consortium"/>
        </authorList>
    </citation>
    <scope>NUCLEOTIDE SEQUENCE [LARGE SCALE GENOMIC DNA]</scope>
    <source>
        <strain evidence="9">cv. Heinz 1706</strain>
    </source>
</reference>
<dbReference type="Gene3D" id="2.30.29.30">
    <property type="entry name" value="Pleckstrin-homology domain (PH domain)/Phosphotyrosine-binding domain (PTB)"/>
    <property type="match status" value="1"/>
</dbReference>
<feature type="region of interest" description="Disordered" evidence="7">
    <location>
        <begin position="1"/>
        <end position="48"/>
    </location>
</feature>
<reference evidence="9" key="2">
    <citation type="submission" date="2019-01" db="UniProtKB">
        <authorList>
            <consortium name="EnsemblPlants"/>
        </authorList>
    </citation>
    <scope>IDENTIFICATION</scope>
    <source>
        <strain evidence="9">cv. Heinz 1706</strain>
    </source>
</reference>
<keyword evidence="5" id="KW-0539">Nucleus</keyword>
<dbReference type="PANTHER" id="PTHR13208:SF2">
    <property type="entry name" value="MEDIATOR OF RNA POLYMERASE II TRANSCRIPTION SUBUNIT 4"/>
    <property type="match status" value="1"/>
</dbReference>
<dbReference type="PANTHER" id="PTHR13208">
    <property type="entry name" value="MEDIATOR OF RNA POLYMERASE II TRANSCRIPTION SUBUNIT 4"/>
    <property type="match status" value="1"/>
</dbReference>
<evidence type="ECO:0000256" key="4">
    <source>
        <dbReference type="ARBA" id="ARBA00023163"/>
    </source>
</evidence>
<keyword evidence="10" id="KW-1185">Reference proteome</keyword>
<protein>
    <recommendedName>
        <fullName evidence="8">GRAM domain-containing protein</fullName>
    </recommendedName>
</protein>
<dbReference type="AlphaFoldDB" id="A0A3Q7FXK5"/>
<dbReference type="InParanoid" id="A0A3Q7FXK5"/>
<evidence type="ECO:0000256" key="7">
    <source>
        <dbReference type="SAM" id="MobiDB-lite"/>
    </source>
</evidence>
<dbReference type="InterPro" id="IPR004182">
    <property type="entry name" value="GRAM"/>
</dbReference>
<evidence type="ECO:0000256" key="3">
    <source>
        <dbReference type="ARBA" id="ARBA00023015"/>
    </source>
</evidence>
<evidence type="ECO:0000256" key="1">
    <source>
        <dbReference type="ARBA" id="ARBA00004123"/>
    </source>
</evidence>
<evidence type="ECO:0000313" key="10">
    <source>
        <dbReference type="Proteomes" id="UP000004994"/>
    </source>
</evidence>
<feature type="coiled-coil region" evidence="6">
    <location>
        <begin position="139"/>
        <end position="166"/>
    </location>
</feature>
<dbReference type="InterPro" id="IPR019258">
    <property type="entry name" value="Mediator_Med4"/>
</dbReference>
<dbReference type="Pfam" id="PF02893">
    <property type="entry name" value="GRAM"/>
    <property type="match status" value="1"/>
</dbReference>
<feature type="compositionally biased region" description="Polar residues" evidence="7">
    <location>
        <begin position="1"/>
        <end position="11"/>
    </location>
</feature>
<keyword evidence="4" id="KW-0804">Transcription</keyword>
<organism evidence="9">
    <name type="scientific">Solanum lycopersicum</name>
    <name type="common">Tomato</name>
    <name type="synonym">Lycopersicon esculentum</name>
    <dbReference type="NCBI Taxonomy" id="4081"/>
    <lineage>
        <taxon>Eukaryota</taxon>
        <taxon>Viridiplantae</taxon>
        <taxon>Streptophyta</taxon>
        <taxon>Embryophyta</taxon>
        <taxon>Tracheophyta</taxon>
        <taxon>Spermatophyta</taxon>
        <taxon>Magnoliopsida</taxon>
        <taxon>eudicotyledons</taxon>
        <taxon>Gunneridae</taxon>
        <taxon>Pentapetalae</taxon>
        <taxon>asterids</taxon>
        <taxon>lamiids</taxon>
        <taxon>Solanales</taxon>
        <taxon>Solanaceae</taxon>
        <taxon>Solanoideae</taxon>
        <taxon>Solaneae</taxon>
        <taxon>Solanum</taxon>
        <taxon>Solanum subgen. Lycopersicon</taxon>
    </lineage>
</organism>
<keyword evidence="6" id="KW-0175">Coiled coil</keyword>
<comment type="similarity">
    <text evidence="2">Belongs to the Mediator complex subunit 4 family.</text>
</comment>
<feature type="compositionally biased region" description="Low complexity" evidence="7">
    <location>
        <begin position="36"/>
        <end position="48"/>
    </location>
</feature>
<sequence>MLQNVPHQPLQSPARLGLPTPSSPSLQNPNTAPKFSSQVSQPHQPHQQANILTTTTTSSTLLPLLPPLSRAQSLLIQMASLASRLFEVSPNRSHWLSAFRGSLPSFLPSVAPVPQDSCPSSSKEILSVFTSLQTQLFEAVAELQEILDLQDEKQKLTREVRSKDSSILAFANKLKEAERVLDMLVDDYSDYRRPKQAKLENDTEESSVTTVATQLKLSDILSYAHRISYTTFAPPEFGAGQAPLRGALPPAPQDEQLRASQLYIFADLDVGLPKTDEGKKIVEPLIEPLADTNSLANLSAIQGLVPPNIVVPSGWKPGMPVELPTDLPLPPPGWKPGDPIALPPVDSLSLASKSNGLEENAAKKVVEIETEQKSSGQESDQVMKSDPRSDVEQLQQLDKTPVINESSKSENGSMKSRKSVSWSEELVAESPAPRSMPSDDRGLNPYVAYTPAPENNSSSFNVKDTMESVKGVLGRWGKKVGEATKKAEDFAGNTWQHLKTGPSLADAALGRIAQGTKVLAEGGYDKIFRQTFETVPEEQLQNSFACYLSTSAGPVMGVLYVSTAKLAFCSDNPLSYKAEDKTEWSYYKVVIPLHQLKAINSSSSRTNPSEKYVQTISVDNHEFWFMGFLNYSGAVNCLQEALQARNLHSV</sequence>
<dbReference type="SMART" id="SM00568">
    <property type="entry name" value="GRAM"/>
    <property type="match status" value="1"/>
</dbReference>
<evidence type="ECO:0000256" key="2">
    <source>
        <dbReference type="ARBA" id="ARBA00009626"/>
    </source>
</evidence>
<comment type="subcellular location">
    <subcellularLocation>
        <location evidence="1">Nucleus</location>
    </subcellularLocation>
</comment>
<proteinExistence type="inferred from homology"/>
<dbReference type="GO" id="GO:0003712">
    <property type="term" value="F:transcription coregulator activity"/>
    <property type="evidence" value="ECO:0007669"/>
    <property type="project" value="InterPro"/>
</dbReference>